<evidence type="ECO:0000313" key="2">
    <source>
        <dbReference type="EMBL" id="RKE56020.1"/>
    </source>
</evidence>
<proteinExistence type="predicted"/>
<evidence type="ECO:0000256" key="1">
    <source>
        <dbReference type="SAM" id="SignalP"/>
    </source>
</evidence>
<evidence type="ECO:0000313" key="3">
    <source>
        <dbReference type="Proteomes" id="UP000286246"/>
    </source>
</evidence>
<name>A0A420BH44_SPHD1</name>
<dbReference type="Proteomes" id="UP000286246">
    <property type="component" value="Unassembled WGS sequence"/>
</dbReference>
<protein>
    <submittedName>
        <fullName evidence="2">Uncharacterized protein</fullName>
    </submittedName>
</protein>
<dbReference type="AlphaFoldDB" id="A0A420BH44"/>
<reference evidence="2 3" key="1">
    <citation type="submission" date="2018-09" db="EMBL/GenBank/DDBJ databases">
        <title>Genomic Encyclopedia of Type Strains, Phase III (KMG-III): the genomes of soil and plant-associated and newly described type strains.</title>
        <authorList>
            <person name="Whitman W."/>
        </authorList>
    </citation>
    <scope>NUCLEOTIDE SEQUENCE [LARGE SCALE GENOMIC DNA]</scope>
    <source>
        <strain evidence="2 3">CECT 7938</strain>
    </source>
</reference>
<accession>A0A420BH44</accession>
<feature type="signal peptide" evidence="1">
    <location>
        <begin position="1"/>
        <end position="20"/>
    </location>
</feature>
<sequence>MYKLSLIIFLTICCLTSSFAQSTTNSANNEIHNTFSYAYIRVEGKFLSKKLKVKVDLGDSDEQIAEGEKLSEILTNKKSYASILNYMSKIGYELVNTFDLTDNYNGSGGTSGIIYIMKKAEEN</sequence>
<feature type="chain" id="PRO_5019165372" evidence="1">
    <location>
        <begin position="21"/>
        <end position="123"/>
    </location>
</feature>
<comment type="caution">
    <text evidence="2">The sequence shown here is derived from an EMBL/GenBank/DDBJ whole genome shotgun (WGS) entry which is preliminary data.</text>
</comment>
<keyword evidence="3" id="KW-1185">Reference proteome</keyword>
<dbReference type="EMBL" id="RAPY01000001">
    <property type="protein sequence ID" value="RKE56020.1"/>
    <property type="molecule type" value="Genomic_DNA"/>
</dbReference>
<gene>
    <name evidence="2" type="ORF">DFQ12_0872</name>
</gene>
<organism evidence="2 3">
    <name type="scientific">Sphingobacterium detergens</name>
    <dbReference type="NCBI Taxonomy" id="1145106"/>
    <lineage>
        <taxon>Bacteria</taxon>
        <taxon>Pseudomonadati</taxon>
        <taxon>Bacteroidota</taxon>
        <taxon>Sphingobacteriia</taxon>
        <taxon>Sphingobacteriales</taxon>
        <taxon>Sphingobacteriaceae</taxon>
        <taxon>Sphingobacterium</taxon>
    </lineage>
</organism>
<keyword evidence="1" id="KW-0732">Signal</keyword>